<keyword evidence="2" id="KW-1185">Reference proteome</keyword>
<organism evidence="1 2">
    <name type="scientific">Puccinia sorghi</name>
    <dbReference type="NCBI Taxonomy" id="27349"/>
    <lineage>
        <taxon>Eukaryota</taxon>
        <taxon>Fungi</taxon>
        <taxon>Dikarya</taxon>
        <taxon>Basidiomycota</taxon>
        <taxon>Pucciniomycotina</taxon>
        <taxon>Pucciniomycetes</taxon>
        <taxon>Pucciniales</taxon>
        <taxon>Pucciniaceae</taxon>
        <taxon>Puccinia</taxon>
    </lineage>
</organism>
<reference evidence="1 2" key="1">
    <citation type="submission" date="2015-08" db="EMBL/GenBank/DDBJ databases">
        <title>Next Generation Sequencing and Analysis of the Genome of Puccinia sorghi L Schw, the Causal Agent of Maize Common Rust.</title>
        <authorList>
            <person name="Rochi L."/>
            <person name="Burguener G."/>
            <person name="Darino M."/>
            <person name="Turjanski A."/>
            <person name="Kreff E."/>
            <person name="Dieguez M.J."/>
            <person name="Sacco F."/>
        </authorList>
    </citation>
    <scope>NUCLEOTIDE SEQUENCE [LARGE SCALE GENOMIC DNA]</scope>
    <source>
        <strain evidence="1 2">RO10H11247</strain>
    </source>
</reference>
<dbReference type="VEuPathDB" id="FungiDB:VP01_3046g1"/>
<comment type="caution">
    <text evidence="1">The sequence shown here is derived from an EMBL/GenBank/DDBJ whole genome shotgun (WGS) entry which is preliminary data.</text>
</comment>
<sequence length="278" mass="31925">MILRLQNRNTHTESDMIKAKKEERVEISTSLVVSNVDSQLLRELHRWNLHNFSNKVKYLQENLFFLTSRTNCFGPSWGSLGRKTVVAIREVSSWTIWTKLRGLRGSVNWGNAERSRDQWQVDLQRNFRGKVNFWVSKTEKADTVDSNILTIFTIIYLIFPPKTNRGNISVLICAVFLSTEAKLEICGRISHISIVNSSLLADKNTLLTHSSVKVLCLLLQLPKTLSKARHNSEFPFISFMKFYHIWGLSNGALVIHASFWCGLASRPLFCRTKKVLKV</sequence>
<dbReference type="Proteomes" id="UP000037035">
    <property type="component" value="Unassembled WGS sequence"/>
</dbReference>
<accession>A0A0L6UZY4</accession>
<proteinExistence type="predicted"/>
<dbReference type="AlphaFoldDB" id="A0A0L6UZY4"/>
<evidence type="ECO:0000313" key="1">
    <source>
        <dbReference type="EMBL" id="KNZ54086.1"/>
    </source>
</evidence>
<gene>
    <name evidence="1" type="ORF">VP01_3046g1</name>
</gene>
<dbReference type="EMBL" id="LAVV01007998">
    <property type="protein sequence ID" value="KNZ54086.1"/>
    <property type="molecule type" value="Genomic_DNA"/>
</dbReference>
<name>A0A0L6UZY4_9BASI</name>
<evidence type="ECO:0000313" key="2">
    <source>
        <dbReference type="Proteomes" id="UP000037035"/>
    </source>
</evidence>
<protein>
    <submittedName>
        <fullName evidence="1">Uncharacterized protein</fullName>
    </submittedName>
</protein>